<organism evidence="1 2">
    <name type="scientific">Flavonifractor plautii</name>
    <name type="common">Fusobacterium plautii</name>
    <dbReference type="NCBI Taxonomy" id="292800"/>
    <lineage>
        <taxon>Bacteria</taxon>
        <taxon>Bacillati</taxon>
        <taxon>Bacillota</taxon>
        <taxon>Clostridia</taxon>
        <taxon>Eubacteriales</taxon>
        <taxon>Oscillospiraceae</taxon>
        <taxon>Flavonifractor</taxon>
    </lineage>
</organism>
<evidence type="ECO:0000313" key="2">
    <source>
        <dbReference type="Proteomes" id="UP000434475"/>
    </source>
</evidence>
<name>A0A6I2R820_FLAPL</name>
<comment type="caution">
    <text evidence="1">The sequence shown here is derived from an EMBL/GenBank/DDBJ whole genome shotgun (WGS) entry which is preliminary data.</text>
</comment>
<proteinExistence type="predicted"/>
<gene>
    <name evidence="1" type="ORF">GKE97_25800</name>
</gene>
<dbReference type="EMBL" id="WKPR01000056">
    <property type="protein sequence ID" value="MSB22874.1"/>
    <property type="molecule type" value="Genomic_DNA"/>
</dbReference>
<dbReference type="Proteomes" id="UP000434475">
    <property type="component" value="Unassembled WGS sequence"/>
</dbReference>
<evidence type="ECO:0000313" key="1">
    <source>
        <dbReference type="EMBL" id="MSB22874.1"/>
    </source>
</evidence>
<accession>A0A6I2R820</accession>
<protein>
    <submittedName>
        <fullName evidence="1">Uncharacterized protein</fullName>
    </submittedName>
</protein>
<sequence length="100" mass="11653">MKKYDWKKEYNPIRRTAKRILSGDPLKDGSPLSDLIELDGHSRKCLEFEAALTDRQIEMLQDLGYLPVTTRQYAEECGDCPYTLDEREHGICRDCPVFKK</sequence>
<reference evidence="1 2" key="1">
    <citation type="journal article" date="2019" name="Nat. Med.">
        <title>A library of human gut bacterial isolates paired with longitudinal multiomics data enables mechanistic microbiome research.</title>
        <authorList>
            <person name="Poyet M."/>
            <person name="Groussin M."/>
            <person name="Gibbons S.M."/>
            <person name="Avila-Pacheco J."/>
            <person name="Jiang X."/>
            <person name="Kearney S.M."/>
            <person name="Perrotta A.R."/>
            <person name="Berdy B."/>
            <person name="Zhao S."/>
            <person name="Lieberman T.D."/>
            <person name="Swanson P.K."/>
            <person name="Smith M."/>
            <person name="Roesemann S."/>
            <person name="Alexander J.E."/>
            <person name="Rich S.A."/>
            <person name="Livny J."/>
            <person name="Vlamakis H."/>
            <person name="Clish C."/>
            <person name="Bullock K."/>
            <person name="Deik A."/>
            <person name="Scott J."/>
            <person name="Pierce K.A."/>
            <person name="Xavier R.J."/>
            <person name="Alm E.J."/>
        </authorList>
    </citation>
    <scope>NUCLEOTIDE SEQUENCE [LARGE SCALE GENOMIC DNA]</scope>
    <source>
        <strain evidence="1 2">BIOML-A2</strain>
    </source>
</reference>
<dbReference type="AlphaFoldDB" id="A0A6I2R820"/>
<dbReference type="RefSeq" id="WP_158433928.1">
    <property type="nucleotide sequence ID" value="NZ_WKPR01000056.1"/>
</dbReference>